<dbReference type="Gene3D" id="1.10.357.10">
    <property type="entry name" value="Tetracycline Repressor, domain 2"/>
    <property type="match status" value="1"/>
</dbReference>
<protein>
    <submittedName>
        <fullName evidence="6">TetR/AcrR family transcriptional regulator</fullName>
    </submittedName>
</protein>
<keyword evidence="2 4" id="KW-0238">DNA-binding</keyword>
<evidence type="ECO:0000256" key="4">
    <source>
        <dbReference type="PROSITE-ProRule" id="PRU00335"/>
    </source>
</evidence>
<gene>
    <name evidence="6" type="ORF">HF966_08120</name>
</gene>
<dbReference type="GO" id="GO:0003700">
    <property type="term" value="F:DNA-binding transcription factor activity"/>
    <property type="evidence" value="ECO:0007669"/>
    <property type="project" value="TreeGrafter"/>
</dbReference>
<keyword evidence="1" id="KW-0805">Transcription regulation</keyword>
<keyword evidence="3" id="KW-0804">Transcription</keyword>
<dbReference type="SUPFAM" id="SSF48498">
    <property type="entry name" value="Tetracyclin repressor-like, C-terminal domain"/>
    <property type="match status" value="1"/>
</dbReference>
<dbReference type="InterPro" id="IPR036271">
    <property type="entry name" value="Tet_transcr_reg_TetR-rel_C_sf"/>
</dbReference>
<dbReference type="Pfam" id="PF16859">
    <property type="entry name" value="TetR_C_11"/>
    <property type="match status" value="1"/>
</dbReference>
<accession>A0A846ZBG1</accession>
<evidence type="ECO:0000256" key="2">
    <source>
        <dbReference type="ARBA" id="ARBA00023125"/>
    </source>
</evidence>
<dbReference type="Pfam" id="PF00440">
    <property type="entry name" value="TetR_N"/>
    <property type="match status" value="1"/>
</dbReference>
<dbReference type="InterPro" id="IPR011075">
    <property type="entry name" value="TetR_C"/>
</dbReference>
<dbReference type="InterPro" id="IPR001387">
    <property type="entry name" value="Cro/C1-type_HTH"/>
</dbReference>
<evidence type="ECO:0000256" key="1">
    <source>
        <dbReference type="ARBA" id="ARBA00023015"/>
    </source>
</evidence>
<dbReference type="InterPro" id="IPR050109">
    <property type="entry name" value="HTH-type_TetR-like_transc_reg"/>
</dbReference>
<dbReference type="PANTHER" id="PTHR30055:SF148">
    <property type="entry name" value="TETR-FAMILY TRANSCRIPTIONAL REGULATOR"/>
    <property type="match status" value="1"/>
</dbReference>
<dbReference type="PROSITE" id="PS50977">
    <property type="entry name" value="HTH_TETR_2"/>
    <property type="match status" value="1"/>
</dbReference>
<dbReference type="Gene3D" id="1.10.10.60">
    <property type="entry name" value="Homeodomain-like"/>
    <property type="match status" value="1"/>
</dbReference>
<evidence type="ECO:0000313" key="6">
    <source>
        <dbReference type="EMBL" id="NKZ19137.1"/>
    </source>
</evidence>
<dbReference type="Proteomes" id="UP000590460">
    <property type="component" value="Unassembled WGS sequence"/>
</dbReference>
<dbReference type="EMBL" id="JAAXPO010000011">
    <property type="protein sequence ID" value="NKZ19137.1"/>
    <property type="molecule type" value="Genomic_DNA"/>
</dbReference>
<feature type="DNA-binding region" description="H-T-H motif" evidence="4">
    <location>
        <begin position="40"/>
        <end position="59"/>
    </location>
</feature>
<dbReference type="AlphaFoldDB" id="A0A846ZBG1"/>
<dbReference type="CDD" id="cd00093">
    <property type="entry name" value="HTH_XRE"/>
    <property type="match status" value="1"/>
</dbReference>
<proteinExistence type="predicted"/>
<dbReference type="InterPro" id="IPR009057">
    <property type="entry name" value="Homeodomain-like_sf"/>
</dbReference>
<evidence type="ECO:0000259" key="5">
    <source>
        <dbReference type="PROSITE" id="PS50977"/>
    </source>
</evidence>
<dbReference type="PANTHER" id="PTHR30055">
    <property type="entry name" value="HTH-TYPE TRANSCRIPTIONAL REGULATOR RUTR"/>
    <property type="match status" value="1"/>
</dbReference>
<dbReference type="GO" id="GO:0000976">
    <property type="term" value="F:transcription cis-regulatory region binding"/>
    <property type="evidence" value="ECO:0007669"/>
    <property type="project" value="TreeGrafter"/>
</dbReference>
<evidence type="ECO:0000256" key="3">
    <source>
        <dbReference type="ARBA" id="ARBA00023163"/>
    </source>
</evidence>
<dbReference type="RefSeq" id="WP_168677803.1">
    <property type="nucleotide sequence ID" value="NZ_BPKV01000016.1"/>
</dbReference>
<name>A0A846ZBG1_9LACO</name>
<reference evidence="6 7" key="1">
    <citation type="submission" date="2020-04" db="EMBL/GenBank/DDBJ databases">
        <title>MicrobeNet Type strains.</title>
        <authorList>
            <person name="Nicholson A.C."/>
        </authorList>
    </citation>
    <scope>NUCLEOTIDE SEQUENCE [LARGE SCALE GENOMIC DNA]</scope>
    <source>
        <strain evidence="6 7">CCUG 54536</strain>
    </source>
</reference>
<feature type="domain" description="HTH tetR-type" evidence="5">
    <location>
        <begin position="17"/>
        <end position="77"/>
    </location>
</feature>
<organism evidence="6 7">
    <name type="scientific">Leuconostoc holzapfelii</name>
    <dbReference type="NCBI Taxonomy" id="434464"/>
    <lineage>
        <taxon>Bacteria</taxon>
        <taxon>Bacillati</taxon>
        <taxon>Bacillota</taxon>
        <taxon>Bacilli</taxon>
        <taxon>Lactobacillales</taxon>
        <taxon>Lactobacillaceae</taxon>
        <taxon>Leuconostoc</taxon>
    </lineage>
</organism>
<dbReference type="PRINTS" id="PR00455">
    <property type="entry name" value="HTHTETR"/>
</dbReference>
<dbReference type="SUPFAM" id="SSF46689">
    <property type="entry name" value="Homeodomain-like"/>
    <property type="match status" value="1"/>
</dbReference>
<sequence>MHNPSTQNKSVGRPRSETAKTAIIQATISLLDTVPFSNLTIEAIAKQSGVSKATIYRWWPNKEALLFAAFLHVTSVEVNFEPALSIEENFRQVIGELVAILNRPLGRALFAVLIDQPELLTAFQTTFFAAKRQAAKQLLAAGQAQQVIKADIDLDKALDMLFGAVYLRVFLYTEVVDTDYITAVIATFMQGIRHV</sequence>
<comment type="caution">
    <text evidence="6">The sequence shown here is derived from an EMBL/GenBank/DDBJ whole genome shotgun (WGS) entry which is preliminary data.</text>
</comment>
<dbReference type="InterPro" id="IPR001647">
    <property type="entry name" value="HTH_TetR"/>
</dbReference>
<evidence type="ECO:0000313" key="7">
    <source>
        <dbReference type="Proteomes" id="UP000590460"/>
    </source>
</evidence>